<organism evidence="2 3">
    <name type="scientific">Candidatus Beckwithbacteria bacterium CG10_big_fil_rev_8_21_14_0_10_34_10</name>
    <dbReference type="NCBI Taxonomy" id="1974495"/>
    <lineage>
        <taxon>Bacteria</taxon>
        <taxon>Candidatus Beckwithiibacteriota</taxon>
    </lineage>
</organism>
<feature type="domain" description="Integrase catalytic" evidence="1">
    <location>
        <begin position="186"/>
        <end position="366"/>
    </location>
</feature>
<dbReference type="EMBL" id="PEZT01000021">
    <property type="protein sequence ID" value="PIS09063.1"/>
    <property type="molecule type" value="Genomic_DNA"/>
</dbReference>
<evidence type="ECO:0000313" key="3">
    <source>
        <dbReference type="Proteomes" id="UP000230093"/>
    </source>
</evidence>
<dbReference type="InterPro" id="IPR012337">
    <property type="entry name" value="RNaseH-like_sf"/>
</dbReference>
<name>A0A2H0W8T0_9BACT</name>
<dbReference type="GO" id="GO:0015074">
    <property type="term" value="P:DNA integration"/>
    <property type="evidence" value="ECO:0007669"/>
    <property type="project" value="InterPro"/>
</dbReference>
<sequence>MMLTMKQKQAVSRQVALRYKKAGKKEKGIILSEFTRTTGYNRSYAARVLRQKAKVKIVRQIKTRGFNVVVFEDGRRKKSKQKRIKAKKYDQKVSSVLKKIWVICDCICSKRLGPFLPTVILVLERFGEIKVDEKTKKKLLKISPATIDRLLKNTKKSYQFKKGFSTTKPGTLLKNKIKIRTFSDWDDLRPGFFEIDLVAHCGEVNAGEYIFSLNFTDVYSGWVEPEAVMGKSQYRVFNRLKKVEQNLAFPILGIDSDNDSPFINAHLFKYCEINKITFTRCRANRKNDQCHVEQKNYSVIRRAIGYNRYDSEEELKIIRELYQNLRLYVNFFQPVMKLKEKTRNGAKVTKKYDKAKTPYQRLLESKSLNQKVKDKLKAQYVKLNPAWLKRNLERLQNKLLKYSALKEKLRRTKIQEKQLKN</sequence>
<accession>A0A2H0W8T0</accession>
<dbReference type="Gene3D" id="3.30.420.10">
    <property type="entry name" value="Ribonuclease H-like superfamily/Ribonuclease H"/>
    <property type="match status" value="1"/>
</dbReference>
<protein>
    <submittedName>
        <fullName evidence="2">Transposase</fullName>
    </submittedName>
</protein>
<reference evidence="3" key="1">
    <citation type="submission" date="2017-09" db="EMBL/GenBank/DDBJ databases">
        <title>Depth-based differentiation of microbial function through sediment-hosted aquifers and enrichment of novel symbionts in the deep terrestrial subsurface.</title>
        <authorList>
            <person name="Probst A.J."/>
            <person name="Ladd B."/>
            <person name="Jarett J.K."/>
            <person name="Geller-Mcgrath D.E."/>
            <person name="Sieber C.M.K."/>
            <person name="Emerson J.B."/>
            <person name="Anantharaman K."/>
            <person name="Thomas B.C."/>
            <person name="Malmstrom R."/>
            <person name="Stieglmeier M."/>
            <person name="Klingl A."/>
            <person name="Woyke T."/>
            <person name="Ryan C.M."/>
            <person name="Banfield J.F."/>
        </authorList>
    </citation>
    <scope>NUCLEOTIDE SEQUENCE [LARGE SCALE GENOMIC DNA]</scope>
</reference>
<comment type="caution">
    <text evidence="2">The sequence shown here is derived from an EMBL/GenBank/DDBJ whole genome shotgun (WGS) entry which is preliminary data.</text>
</comment>
<dbReference type="PROSITE" id="PS50994">
    <property type="entry name" value="INTEGRASE"/>
    <property type="match status" value="1"/>
</dbReference>
<dbReference type="InterPro" id="IPR036397">
    <property type="entry name" value="RNaseH_sf"/>
</dbReference>
<gene>
    <name evidence="2" type="ORF">COT75_03565</name>
</gene>
<dbReference type="AlphaFoldDB" id="A0A2H0W8T0"/>
<dbReference type="GO" id="GO:0003676">
    <property type="term" value="F:nucleic acid binding"/>
    <property type="evidence" value="ECO:0007669"/>
    <property type="project" value="InterPro"/>
</dbReference>
<dbReference type="SUPFAM" id="SSF53098">
    <property type="entry name" value="Ribonuclease H-like"/>
    <property type="match status" value="1"/>
</dbReference>
<evidence type="ECO:0000313" key="2">
    <source>
        <dbReference type="EMBL" id="PIS09063.1"/>
    </source>
</evidence>
<dbReference type="Proteomes" id="UP000230093">
    <property type="component" value="Unassembled WGS sequence"/>
</dbReference>
<evidence type="ECO:0000259" key="1">
    <source>
        <dbReference type="PROSITE" id="PS50994"/>
    </source>
</evidence>
<proteinExistence type="predicted"/>
<dbReference type="InterPro" id="IPR001584">
    <property type="entry name" value="Integrase_cat-core"/>
</dbReference>